<evidence type="ECO:0000256" key="5">
    <source>
        <dbReference type="ARBA" id="ARBA00022801"/>
    </source>
</evidence>
<evidence type="ECO:0000256" key="7">
    <source>
        <dbReference type="ARBA" id="ARBA00022989"/>
    </source>
</evidence>
<feature type="transmembrane region" description="Helical" evidence="12">
    <location>
        <begin position="105"/>
        <end position="123"/>
    </location>
</feature>
<dbReference type="OrthoDB" id="271604at2759"/>
<dbReference type="AlphaFoldDB" id="A0A9P6U1U7"/>
<accession>A0A9P6U1U7</accession>
<evidence type="ECO:0000256" key="8">
    <source>
        <dbReference type="ARBA" id="ARBA00023136"/>
    </source>
</evidence>
<evidence type="ECO:0000313" key="14">
    <source>
        <dbReference type="EMBL" id="KAG0256010.1"/>
    </source>
</evidence>
<dbReference type="GO" id="GO:0071586">
    <property type="term" value="P:CAAX-box protein processing"/>
    <property type="evidence" value="ECO:0007669"/>
    <property type="project" value="InterPro"/>
</dbReference>
<keyword evidence="6" id="KW-0256">Endoplasmic reticulum</keyword>
<evidence type="ECO:0000256" key="2">
    <source>
        <dbReference type="ARBA" id="ARBA00006897"/>
    </source>
</evidence>
<evidence type="ECO:0000256" key="4">
    <source>
        <dbReference type="ARBA" id="ARBA00022692"/>
    </source>
</evidence>
<evidence type="ECO:0000313" key="15">
    <source>
        <dbReference type="Proteomes" id="UP000726737"/>
    </source>
</evidence>
<dbReference type="GO" id="GO:0005789">
    <property type="term" value="C:endoplasmic reticulum membrane"/>
    <property type="evidence" value="ECO:0007669"/>
    <property type="project" value="UniProtKB-SubCell"/>
</dbReference>
<feature type="region of interest" description="Disordered" evidence="11">
    <location>
        <begin position="71"/>
        <end position="90"/>
    </location>
</feature>
<keyword evidence="3" id="KW-0645">Protease</keyword>
<keyword evidence="15" id="KW-1185">Reference proteome</keyword>
<evidence type="ECO:0000256" key="6">
    <source>
        <dbReference type="ARBA" id="ARBA00022824"/>
    </source>
</evidence>
<evidence type="ECO:0000256" key="10">
    <source>
        <dbReference type="ARBA" id="ARBA00049729"/>
    </source>
</evidence>
<comment type="caution">
    <text evidence="14">The sequence shown here is derived from an EMBL/GenBank/DDBJ whole genome shotgun (WGS) entry which is preliminary data.</text>
</comment>
<evidence type="ECO:0000256" key="11">
    <source>
        <dbReference type="SAM" id="MobiDB-lite"/>
    </source>
</evidence>
<gene>
    <name evidence="14" type="ORF">BG011_004819</name>
</gene>
<comment type="catalytic activity">
    <reaction evidence="9">
        <text>Hydrolyzes the peptide bond -P2-(S-farnesyl or geranylgeranyl)C-P1'-P2'-P3'-COOH where P1' and P2' are amino acids with aliphatic sidechains and P3' is any C-terminal residue.</text>
        <dbReference type="EC" id="3.4.26.1"/>
    </reaction>
</comment>
<feature type="domain" description="CAAX prenyl protease 2/Lysostaphin resistance protein A-like" evidence="13">
    <location>
        <begin position="204"/>
        <end position="312"/>
    </location>
</feature>
<dbReference type="InterPro" id="IPR003675">
    <property type="entry name" value="Rce1/LyrA-like_dom"/>
</dbReference>
<comment type="subcellular location">
    <subcellularLocation>
        <location evidence="1">Endoplasmic reticulum membrane</location>
        <topology evidence="1">Multi-pass membrane protein</topology>
    </subcellularLocation>
</comment>
<dbReference type="GO" id="GO:0004222">
    <property type="term" value="F:metalloendopeptidase activity"/>
    <property type="evidence" value="ECO:0007669"/>
    <property type="project" value="InterPro"/>
</dbReference>
<feature type="transmembrane region" description="Helical" evidence="12">
    <location>
        <begin position="161"/>
        <end position="181"/>
    </location>
</feature>
<dbReference type="InterPro" id="IPR039731">
    <property type="entry name" value="Rce1"/>
</dbReference>
<reference evidence="14" key="1">
    <citation type="journal article" date="2020" name="Fungal Divers.">
        <title>Resolving the Mortierellaceae phylogeny through synthesis of multi-gene phylogenetics and phylogenomics.</title>
        <authorList>
            <person name="Vandepol N."/>
            <person name="Liber J."/>
            <person name="Desiro A."/>
            <person name="Na H."/>
            <person name="Kennedy M."/>
            <person name="Barry K."/>
            <person name="Grigoriev I.V."/>
            <person name="Miller A.N."/>
            <person name="O'Donnell K."/>
            <person name="Stajich J.E."/>
            <person name="Bonito G."/>
        </authorList>
    </citation>
    <scope>NUCLEOTIDE SEQUENCE</scope>
    <source>
        <strain evidence="14">KOD948</strain>
    </source>
</reference>
<dbReference type="PANTHER" id="PTHR13046:SF0">
    <property type="entry name" value="CAAX PRENYL PROTEASE 2"/>
    <property type="match status" value="1"/>
</dbReference>
<dbReference type="EC" id="3.4.26.1" evidence="10"/>
<feature type="transmembrane region" description="Helical" evidence="12">
    <location>
        <begin position="329"/>
        <end position="348"/>
    </location>
</feature>
<keyword evidence="8 12" id="KW-0472">Membrane</keyword>
<dbReference type="Proteomes" id="UP000726737">
    <property type="component" value="Unassembled WGS sequence"/>
</dbReference>
<protein>
    <recommendedName>
        <fullName evidence="10">intramembrane prenyl-peptidase Rce1</fullName>
        <ecNumber evidence="10">3.4.26.1</ecNumber>
    </recommendedName>
</protein>
<dbReference type="PANTHER" id="PTHR13046">
    <property type="entry name" value="PROTEASE U48 CAAX PRENYL PROTEASE RCE1"/>
    <property type="match status" value="1"/>
</dbReference>
<evidence type="ECO:0000256" key="3">
    <source>
        <dbReference type="ARBA" id="ARBA00022670"/>
    </source>
</evidence>
<evidence type="ECO:0000256" key="1">
    <source>
        <dbReference type="ARBA" id="ARBA00004477"/>
    </source>
</evidence>
<name>A0A9P6U1U7_9FUNG</name>
<evidence type="ECO:0000259" key="13">
    <source>
        <dbReference type="Pfam" id="PF02517"/>
    </source>
</evidence>
<keyword evidence="7 12" id="KW-1133">Transmembrane helix</keyword>
<proteinExistence type="inferred from homology"/>
<keyword evidence="5" id="KW-0378">Hydrolase</keyword>
<dbReference type="EMBL" id="JAAAJA010000321">
    <property type="protein sequence ID" value="KAG0256010.1"/>
    <property type="molecule type" value="Genomic_DNA"/>
</dbReference>
<keyword evidence="4 12" id="KW-0812">Transmembrane</keyword>
<feature type="transmembrane region" description="Helical" evidence="12">
    <location>
        <begin position="267"/>
        <end position="293"/>
    </location>
</feature>
<sequence length="374" mass="41814">MAQASGTTDNRAHRSSTHLQIIEASSTATTSTTSSSFSVSTLASASASSSAFVTTSFNQGHVATPEVAIHSHSTPHYDQGPSRFQSPVDTQKLDRDHPTVIKQRFKGILLTLFLVPLYLWWLFRISGVIPPDLSFWARLGHFLSLLGISIPSNVFKLVNHIVIPIFMVSILFMGPVLMMFLSNELPFQQAFDWTTQRQHLRGLIGIRNFVVGPISEEFIFRACMVAIVAQSGASSYIMIFGLPLVFGIAHLNHGYEAYVKKGRTRRAFLSAAMTTCFQLAYTALFGWFATYLFLRTSNIIGPCLCHSFCNMMGFPDVTNIQYYGRWKNWLYLAFLTGIVLFGISLRPLTNPVWYGDEASSAYWRITMGVTDIIE</sequence>
<dbReference type="Pfam" id="PF02517">
    <property type="entry name" value="Rce1-like"/>
    <property type="match status" value="1"/>
</dbReference>
<evidence type="ECO:0000256" key="12">
    <source>
        <dbReference type="SAM" id="Phobius"/>
    </source>
</evidence>
<feature type="compositionally biased region" description="Polar residues" evidence="11">
    <location>
        <begin position="71"/>
        <end position="89"/>
    </location>
</feature>
<feature type="transmembrane region" description="Helical" evidence="12">
    <location>
        <begin position="218"/>
        <end position="246"/>
    </location>
</feature>
<feature type="transmembrane region" description="Helical" evidence="12">
    <location>
        <begin position="135"/>
        <end position="154"/>
    </location>
</feature>
<organism evidence="14 15">
    <name type="scientific">Mortierella polycephala</name>
    <dbReference type="NCBI Taxonomy" id="41804"/>
    <lineage>
        <taxon>Eukaryota</taxon>
        <taxon>Fungi</taxon>
        <taxon>Fungi incertae sedis</taxon>
        <taxon>Mucoromycota</taxon>
        <taxon>Mortierellomycotina</taxon>
        <taxon>Mortierellomycetes</taxon>
        <taxon>Mortierellales</taxon>
        <taxon>Mortierellaceae</taxon>
        <taxon>Mortierella</taxon>
    </lineage>
</organism>
<comment type="similarity">
    <text evidence="2">Belongs to the peptidase U48 family.</text>
</comment>
<evidence type="ECO:0000256" key="9">
    <source>
        <dbReference type="ARBA" id="ARBA00047280"/>
    </source>
</evidence>